<reference evidence="6" key="1">
    <citation type="submission" date="2019-08" db="EMBL/GenBank/DDBJ databases">
        <title>The improved chromosome-level genome for the pearl oyster Pinctada fucata martensii using PacBio sequencing and Hi-C.</title>
        <authorList>
            <person name="Zheng Z."/>
        </authorList>
    </citation>
    <scope>NUCLEOTIDE SEQUENCE</scope>
    <source>
        <strain evidence="6">ZZ-2019</strain>
        <tissue evidence="6">Adductor muscle</tissue>
    </source>
</reference>
<evidence type="ECO:0000256" key="2">
    <source>
        <dbReference type="ARBA" id="ARBA00010718"/>
    </source>
</evidence>
<dbReference type="Pfam" id="PF00194">
    <property type="entry name" value="Carb_anhydrase"/>
    <property type="match status" value="1"/>
</dbReference>
<dbReference type="GO" id="GO:0005576">
    <property type="term" value="C:extracellular region"/>
    <property type="evidence" value="ECO:0007669"/>
    <property type="project" value="UniProtKB-SubCell"/>
</dbReference>
<evidence type="ECO:0000256" key="4">
    <source>
        <dbReference type="SAM" id="Phobius"/>
    </source>
</evidence>
<dbReference type="GO" id="GO:0006730">
    <property type="term" value="P:one-carbon metabolic process"/>
    <property type="evidence" value="ECO:0007669"/>
    <property type="project" value="TreeGrafter"/>
</dbReference>
<dbReference type="AlphaFoldDB" id="A0AA89BWU7"/>
<dbReference type="Gene3D" id="3.10.200.10">
    <property type="entry name" value="Alpha carbonic anhydrase"/>
    <property type="match status" value="1"/>
</dbReference>
<dbReference type="GO" id="GO:0008270">
    <property type="term" value="F:zinc ion binding"/>
    <property type="evidence" value="ECO:0007669"/>
    <property type="project" value="InterPro"/>
</dbReference>
<keyword evidence="4" id="KW-1133">Transmembrane helix</keyword>
<evidence type="ECO:0000256" key="3">
    <source>
        <dbReference type="ARBA" id="ARBA00022525"/>
    </source>
</evidence>
<evidence type="ECO:0000256" key="1">
    <source>
        <dbReference type="ARBA" id="ARBA00004613"/>
    </source>
</evidence>
<proteinExistence type="inferred from homology"/>
<organism evidence="6 7">
    <name type="scientific">Pinctada imbricata</name>
    <name type="common">Atlantic pearl-oyster</name>
    <name type="synonym">Pinctada martensii</name>
    <dbReference type="NCBI Taxonomy" id="66713"/>
    <lineage>
        <taxon>Eukaryota</taxon>
        <taxon>Metazoa</taxon>
        <taxon>Spiralia</taxon>
        <taxon>Lophotrochozoa</taxon>
        <taxon>Mollusca</taxon>
        <taxon>Bivalvia</taxon>
        <taxon>Autobranchia</taxon>
        <taxon>Pteriomorphia</taxon>
        <taxon>Pterioida</taxon>
        <taxon>Pterioidea</taxon>
        <taxon>Pteriidae</taxon>
        <taxon>Pinctada</taxon>
    </lineage>
</organism>
<keyword evidence="4" id="KW-0472">Membrane</keyword>
<dbReference type="Proteomes" id="UP001186944">
    <property type="component" value="Unassembled WGS sequence"/>
</dbReference>
<dbReference type="InterPro" id="IPR023561">
    <property type="entry name" value="Carbonic_anhydrase_a-class"/>
</dbReference>
<keyword evidence="4" id="KW-0812">Transmembrane</keyword>
<keyword evidence="3" id="KW-0964">Secreted</keyword>
<comment type="similarity">
    <text evidence="2">Belongs to the alpha-carbonic anhydrase family.</text>
</comment>
<dbReference type="SMART" id="SM01057">
    <property type="entry name" value="Carb_anhydrase"/>
    <property type="match status" value="1"/>
</dbReference>
<gene>
    <name evidence="6" type="ORF">FSP39_004123</name>
</gene>
<dbReference type="InterPro" id="IPR001148">
    <property type="entry name" value="CA_dom"/>
</dbReference>
<dbReference type="InterPro" id="IPR036398">
    <property type="entry name" value="CA_dom_sf"/>
</dbReference>
<sequence length="158" mass="17994">MNIDGGRGWPTGDAYSSRAPGPTPSLLVVRPCLIWCSIQCQIHIKYFTGNRTSLSNFPIHFLMSNTDEYMTYEGSLTQPGCQESVTWIILNTPVFVTEEQLKVFQNEASMEWHKNNARPLQSLNHRVIRTNIHHRSKVGYLFDVCFILLVISIGISFC</sequence>
<feature type="domain" description="Alpha-carbonic anhydrase" evidence="5">
    <location>
        <begin position="1"/>
        <end position="132"/>
    </location>
</feature>
<comment type="caution">
    <text evidence="6">The sequence shown here is derived from an EMBL/GenBank/DDBJ whole genome shotgun (WGS) entry which is preliminary data.</text>
</comment>
<dbReference type="GO" id="GO:0004089">
    <property type="term" value="F:carbonate dehydratase activity"/>
    <property type="evidence" value="ECO:0007669"/>
    <property type="project" value="InterPro"/>
</dbReference>
<comment type="subcellular location">
    <subcellularLocation>
        <location evidence="1">Secreted</location>
    </subcellularLocation>
</comment>
<feature type="transmembrane region" description="Helical" evidence="4">
    <location>
        <begin position="138"/>
        <end position="157"/>
    </location>
</feature>
<evidence type="ECO:0000313" key="7">
    <source>
        <dbReference type="Proteomes" id="UP001186944"/>
    </source>
</evidence>
<name>A0AA89BWU7_PINIB</name>
<dbReference type="SUPFAM" id="SSF51069">
    <property type="entry name" value="Carbonic anhydrase"/>
    <property type="match status" value="1"/>
</dbReference>
<protein>
    <recommendedName>
        <fullName evidence="5">Alpha-carbonic anhydrase domain-containing protein</fullName>
    </recommendedName>
</protein>
<dbReference type="PROSITE" id="PS51144">
    <property type="entry name" value="ALPHA_CA_2"/>
    <property type="match status" value="1"/>
</dbReference>
<accession>A0AA89BWU7</accession>
<dbReference type="PANTHER" id="PTHR18952:SF208">
    <property type="entry name" value="CARBONIC ANHYDRASE XA-RELATED"/>
    <property type="match status" value="1"/>
</dbReference>
<keyword evidence="7" id="KW-1185">Reference proteome</keyword>
<evidence type="ECO:0000259" key="5">
    <source>
        <dbReference type="PROSITE" id="PS51144"/>
    </source>
</evidence>
<evidence type="ECO:0000313" key="6">
    <source>
        <dbReference type="EMBL" id="KAK3099424.1"/>
    </source>
</evidence>
<dbReference type="PANTHER" id="PTHR18952">
    <property type="entry name" value="CARBONIC ANHYDRASE"/>
    <property type="match status" value="1"/>
</dbReference>
<dbReference type="EMBL" id="VSWD01000006">
    <property type="protein sequence ID" value="KAK3099424.1"/>
    <property type="molecule type" value="Genomic_DNA"/>
</dbReference>